<dbReference type="EMBL" id="JACHJG010000006">
    <property type="protein sequence ID" value="MBB4887456.1"/>
    <property type="molecule type" value="Genomic_DNA"/>
</dbReference>
<evidence type="ECO:0000313" key="2">
    <source>
        <dbReference type="Proteomes" id="UP000556436"/>
    </source>
</evidence>
<comment type="caution">
    <text evidence="1">The sequence shown here is derived from an EMBL/GenBank/DDBJ whole genome shotgun (WGS) entry which is preliminary data.</text>
</comment>
<sequence>MHPIRPDVGDAMRQRSPAPGVWFAAPDLVGIDVSRGLRRWRERLRGRTRRADHIKQPVLNAKLPGSRLVGLSRVELS</sequence>
<proteinExistence type="predicted"/>
<accession>A0A7W7LD42</accession>
<organism evidence="1 2">
    <name type="scientific">Streptomyces netropsis</name>
    <name type="common">Streptoverticillium netropsis</name>
    <dbReference type="NCBI Taxonomy" id="55404"/>
    <lineage>
        <taxon>Bacteria</taxon>
        <taxon>Bacillati</taxon>
        <taxon>Actinomycetota</taxon>
        <taxon>Actinomycetes</taxon>
        <taxon>Kitasatosporales</taxon>
        <taxon>Streptomycetaceae</taxon>
        <taxon>Streptomyces</taxon>
    </lineage>
</organism>
<name>A0A7W7LD42_STRNE</name>
<dbReference type="RefSeq" id="WP_184734460.1">
    <property type="nucleotide sequence ID" value="NZ_CP147867.1"/>
</dbReference>
<evidence type="ECO:0000313" key="1">
    <source>
        <dbReference type="EMBL" id="MBB4887456.1"/>
    </source>
</evidence>
<reference evidence="1 2" key="1">
    <citation type="submission" date="2020-08" db="EMBL/GenBank/DDBJ databases">
        <title>Genomic Encyclopedia of Type Strains, Phase III (KMG-III): the genomes of soil and plant-associated and newly described type strains.</title>
        <authorList>
            <person name="Whitman W."/>
        </authorList>
    </citation>
    <scope>NUCLEOTIDE SEQUENCE [LARGE SCALE GENOMIC DNA]</scope>
    <source>
        <strain evidence="1 2">CECT 3265</strain>
    </source>
</reference>
<keyword evidence="2" id="KW-1185">Reference proteome</keyword>
<protein>
    <submittedName>
        <fullName evidence="1">Uncharacterized protein</fullName>
    </submittedName>
</protein>
<dbReference type="AlphaFoldDB" id="A0A7W7LD42"/>
<gene>
    <name evidence="1" type="ORF">FHS38_003510</name>
</gene>
<dbReference type="Proteomes" id="UP000556436">
    <property type="component" value="Unassembled WGS sequence"/>
</dbReference>